<proteinExistence type="predicted"/>
<dbReference type="Gene3D" id="3.40.640.10">
    <property type="entry name" value="Type I PLP-dependent aspartate aminotransferase-like (Major domain)"/>
    <property type="match status" value="1"/>
</dbReference>
<organism evidence="1 2">
    <name type="scientific">Candidatus Protofrankia californiensis</name>
    <dbReference type="NCBI Taxonomy" id="1839754"/>
    <lineage>
        <taxon>Bacteria</taxon>
        <taxon>Bacillati</taxon>
        <taxon>Actinomycetota</taxon>
        <taxon>Actinomycetes</taxon>
        <taxon>Frankiales</taxon>
        <taxon>Frankiaceae</taxon>
        <taxon>Protofrankia</taxon>
    </lineage>
</organism>
<evidence type="ECO:0008006" key="3">
    <source>
        <dbReference type="Google" id="ProtNLM"/>
    </source>
</evidence>
<dbReference type="AlphaFoldDB" id="A0A1C3NXJ2"/>
<dbReference type="EMBL" id="FLUV01001018">
    <property type="protein sequence ID" value="SBW22276.1"/>
    <property type="molecule type" value="Genomic_DNA"/>
</dbReference>
<protein>
    <recommendedName>
        <fullName evidence="3">Aminotransferase class I/classII domain-containing protein</fullName>
    </recommendedName>
</protein>
<dbReference type="SUPFAM" id="SSF53383">
    <property type="entry name" value="PLP-dependent transferases"/>
    <property type="match status" value="1"/>
</dbReference>
<keyword evidence="2" id="KW-1185">Reference proteome</keyword>
<accession>A0A1C3NXJ2</accession>
<sequence>MFVVEDNPYGLLSFTGEPVRAMRADAPDDVVYLGSFSKTLAPRLRVG</sequence>
<reference evidence="2" key="1">
    <citation type="submission" date="2016-02" db="EMBL/GenBank/DDBJ databases">
        <authorList>
            <person name="Wibberg D."/>
        </authorList>
    </citation>
    <scope>NUCLEOTIDE SEQUENCE [LARGE SCALE GENOMIC DNA]</scope>
</reference>
<evidence type="ECO:0000313" key="1">
    <source>
        <dbReference type="EMBL" id="SBW22276.1"/>
    </source>
</evidence>
<dbReference type="Proteomes" id="UP000199013">
    <property type="component" value="Unassembled WGS sequence"/>
</dbReference>
<gene>
    <name evidence="1" type="ORF">FDG2_2406</name>
</gene>
<evidence type="ECO:0000313" key="2">
    <source>
        <dbReference type="Proteomes" id="UP000199013"/>
    </source>
</evidence>
<dbReference type="InterPro" id="IPR015424">
    <property type="entry name" value="PyrdxlP-dep_Trfase"/>
</dbReference>
<name>A0A1C3NXJ2_9ACTN</name>
<dbReference type="InterPro" id="IPR015421">
    <property type="entry name" value="PyrdxlP-dep_Trfase_major"/>
</dbReference>